<feature type="region of interest" description="Disordered" evidence="1">
    <location>
        <begin position="148"/>
        <end position="172"/>
    </location>
</feature>
<gene>
    <name evidence="4" type="ORF">ACFPC0_23090</name>
</gene>
<evidence type="ECO:0000313" key="4">
    <source>
        <dbReference type="EMBL" id="MFC4330616.1"/>
    </source>
</evidence>
<reference evidence="5" key="1">
    <citation type="journal article" date="2019" name="Int. J. Syst. Evol. Microbiol.">
        <title>The Global Catalogue of Microorganisms (GCM) 10K type strain sequencing project: providing services to taxonomists for standard genome sequencing and annotation.</title>
        <authorList>
            <consortium name="The Broad Institute Genomics Platform"/>
            <consortium name="The Broad Institute Genome Sequencing Center for Infectious Disease"/>
            <person name="Wu L."/>
            <person name="Ma J."/>
        </authorList>
    </citation>
    <scope>NUCLEOTIDE SEQUENCE [LARGE SCALE GENOMIC DNA]</scope>
    <source>
        <strain evidence="5">PCU 347</strain>
    </source>
</reference>
<dbReference type="PANTHER" id="PTHR45527:SF1">
    <property type="entry name" value="FATTY ACID SYNTHASE"/>
    <property type="match status" value="1"/>
</dbReference>
<dbReference type="EMBL" id="JBHSDP010000024">
    <property type="protein sequence ID" value="MFC4330616.1"/>
    <property type="molecule type" value="Genomic_DNA"/>
</dbReference>
<feature type="compositionally biased region" description="Pro residues" evidence="1">
    <location>
        <begin position="11"/>
        <end position="24"/>
    </location>
</feature>
<keyword evidence="5" id="KW-1185">Reference proteome</keyword>
<protein>
    <submittedName>
        <fullName evidence="4">AMP-binding protein</fullName>
    </submittedName>
</protein>
<feature type="compositionally biased region" description="Low complexity" evidence="1">
    <location>
        <begin position="1"/>
        <end position="10"/>
    </location>
</feature>
<dbReference type="RefSeq" id="WP_381741586.1">
    <property type="nucleotide sequence ID" value="NZ_JBHSDP010000024.1"/>
</dbReference>
<evidence type="ECO:0000259" key="3">
    <source>
        <dbReference type="Pfam" id="PF13193"/>
    </source>
</evidence>
<evidence type="ECO:0000259" key="2">
    <source>
        <dbReference type="Pfam" id="PF00501"/>
    </source>
</evidence>
<dbReference type="PROSITE" id="PS00455">
    <property type="entry name" value="AMP_BINDING"/>
    <property type="match status" value="1"/>
</dbReference>
<accession>A0ABV8TIV3</accession>
<evidence type="ECO:0000256" key="1">
    <source>
        <dbReference type="SAM" id="MobiDB-lite"/>
    </source>
</evidence>
<dbReference type="InterPro" id="IPR025110">
    <property type="entry name" value="AMP-bd_C"/>
</dbReference>
<comment type="caution">
    <text evidence="4">The sequence shown here is derived from an EMBL/GenBank/DDBJ whole genome shotgun (WGS) entry which is preliminary data.</text>
</comment>
<dbReference type="InterPro" id="IPR000873">
    <property type="entry name" value="AMP-dep_synth/lig_dom"/>
</dbReference>
<feature type="domain" description="AMP-binding enzyme C-terminal" evidence="3">
    <location>
        <begin position="460"/>
        <end position="530"/>
    </location>
</feature>
<proteinExistence type="predicted"/>
<organism evidence="4 5">
    <name type="scientific">Streptomyces andamanensis</name>
    <dbReference type="NCBI Taxonomy" id="1565035"/>
    <lineage>
        <taxon>Bacteria</taxon>
        <taxon>Bacillati</taxon>
        <taxon>Actinomycetota</taxon>
        <taxon>Actinomycetes</taxon>
        <taxon>Kitasatosporales</taxon>
        <taxon>Streptomycetaceae</taxon>
        <taxon>Streptomyces</taxon>
    </lineage>
</organism>
<sequence length="556" mass="58530">MTAAPDEPLTPLTPPAPPPHLPHLPPPTTLYAWFDASSRRHGALTAVDLGERGVRYDELRLLAEEFARRVLRVTGSPPATVALHAASGLDAFAAYLGALRLGARVVPLHPGHPARRTARILAAAAPDLVVTDTHGPVPGPGVPVLRLTAAPQGPPAPPPVADGTGQAPDLPPLPDDADAVAYLLFTSGSTGEPKGVPIRNAQAVAYLAHTLRTRDLGPGARVSHTFDLTFDLSVDDLFATWAAGATLVLPPPDAFALNPVRYVEEGRLTHWFSVPSLITLARRTRALRPGCMPTLRHSFFAGEQLTLAQAECWARAAPHSTLSNLYGPTEVTVACAGYRLPADPAHWPHTRNGTVPVGTVHPGLDHLVVDGDGSPCDEGELLLRGPQRFGGYLDPADDRGRFARVPGPPRGDTALPAGPPGPDLWYRTGDRVRREGGVLVHLGRLDHQVKVRGFRVELGEVEAVLRTCPGVTEAVVVLAPEGGGTLLAAYTGAPGLGPALSELAAGALPSYMCPGSVTELERMPLNANGKTDRRLLLDLLTAPDGRTTAPVPVAAR</sequence>
<dbReference type="Pfam" id="PF00501">
    <property type="entry name" value="AMP-binding"/>
    <property type="match status" value="1"/>
</dbReference>
<dbReference type="Gene3D" id="3.40.50.12780">
    <property type="entry name" value="N-terminal domain of ligase-like"/>
    <property type="match status" value="1"/>
</dbReference>
<dbReference type="InterPro" id="IPR042099">
    <property type="entry name" value="ANL_N_sf"/>
</dbReference>
<feature type="domain" description="AMP-dependent synthetase/ligase" evidence="2">
    <location>
        <begin position="35"/>
        <end position="393"/>
    </location>
</feature>
<evidence type="ECO:0000313" key="5">
    <source>
        <dbReference type="Proteomes" id="UP001595824"/>
    </source>
</evidence>
<dbReference type="PANTHER" id="PTHR45527">
    <property type="entry name" value="NONRIBOSOMAL PEPTIDE SYNTHETASE"/>
    <property type="match status" value="1"/>
</dbReference>
<dbReference type="InterPro" id="IPR020845">
    <property type="entry name" value="AMP-binding_CS"/>
</dbReference>
<dbReference type="Pfam" id="PF13193">
    <property type="entry name" value="AMP-binding_C"/>
    <property type="match status" value="1"/>
</dbReference>
<dbReference type="Gene3D" id="3.30.300.30">
    <property type="match status" value="1"/>
</dbReference>
<name>A0ABV8TIV3_9ACTN</name>
<feature type="region of interest" description="Disordered" evidence="1">
    <location>
        <begin position="1"/>
        <end position="24"/>
    </location>
</feature>
<dbReference type="InterPro" id="IPR045851">
    <property type="entry name" value="AMP-bd_C_sf"/>
</dbReference>
<dbReference type="SUPFAM" id="SSF56801">
    <property type="entry name" value="Acetyl-CoA synthetase-like"/>
    <property type="match status" value="1"/>
</dbReference>
<dbReference type="Proteomes" id="UP001595824">
    <property type="component" value="Unassembled WGS sequence"/>
</dbReference>